<dbReference type="SUPFAM" id="SSF56176">
    <property type="entry name" value="FAD-binding/transporter-associated domain-like"/>
    <property type="match status" value="1"/>
</dbReference>
<dbReference type="PANTHER" id="PTHR11748:SF103">
    <property type="entry name" value="GLYCOLATE OXIDASE SUBUNIT GLCE"/>
    <property type="match status" value="1"/>
</dbReference>
<dbReference type="OrthoDB" id="9767256at2"/>
<dbReference type="PANTHER" id="PTHR11748">
    <property type="entry name" value="D-LACTATE DEHYDROGENASE"/>
    <property type="match status" value="1"/>
</dbReference>
<dbReference type="RefSeq" id="WP_127487694.1">
    <property type="nucleotide sequence ID" value="NZ_CP022572.1"/>
</dbReference>
<keyword evidence="3" id="KW-0560">Oxidoreductase</keyword>
<feature type="domain" description="FAD-binding PCMH-type" evidence="4">
    <location>
        <begin position="29"/>
        <end position="208"/>
    </location>
</feature>
<name>A0A3Q9QTK2_9BACI</name>
<dbReference type="Gene3D" id="3.30.465.10">
    <property type="match status" value="1"/>
</dbReference>
<keyword evidence="1" id="KW-0285">Flavoprotein</keyword>
<dbReference type="KEGG" id="nmk:CHR53_17325"/>
<evidence type="ECO:0000313" key="5">
    <source>
        <dbReference type="EMBL" id="AZU62880.1"/>
    </source>
</evidence>
<evidence type="ECO:0000313" key="6">
    <source>
        <dbReference type="Proteomes" id="UP000282892"/>
    </source>
</evidence>
<dbReference type="STRING" id="1193713.GCA_001636315_00297"/>
<organism evidence="5 6">
    <name type="scientific">Neobacillus mesonae</name>
    <dbReference type="NCBI Taxonomy" id="1193713"/>
    <lineage>
        <taxon>Bacteria</taxon>
        <taxon>Bacillati</taxon>
        <taxon>Bacillota</taxon>
        <taxon>Bacilli</taxon>
        <taxon>Bacillales</taxon>
        <taxon>Bacillaceae</taxon>
        <taxon>Neobacillus</taxon>
    </lineage>
</organism>
<dbReference type="Pfam" id="PF01565">
    <property type="entry name" value="FAD_binding_4"/>
    <property type="match status" value="1"/>
</dbReference>
<proteinExistence type="predicted"/>
<evidence type="ECO:0000256" key="1">
    <source>
        <dbReference type="ARBA" id="ARBA00022630"/>
    </source>
</evidence>
<dbReference type="GO" id="GO:0016491">
    <property type="term" value="F:oxidoreductase activity"/>
    <property type="evidence" value="ECO:0007669"/>
    <property type="project" value="UniProtKB-KW"/>
</dbReference>
<evidence type="ECO:0000259" key="4">
    <source>
        <dbReference type="PROSITE" id="PS51387"/>
    </source>
</evidence>
<evidence type="ECO:0000256" key="2">
    <source>
        <dbReference type="ARBA" id="ARBA00022827"/>
    </source>
</evidence>
<dbReference type="GO" id="GO:0071949">
    <property type="term" value="F:FAD binding"/>
    <property type="evidence" value="ECO:0007669"/>
    <property type="project" value="InterPro"/>
</dbReference>
<keyword evidence="2" id="KW-0274">FAD</keyword>
<gene>
    <name evidence="5" type="ORF">CHR53_17325</name>
</gene>
<keyword evidence="6" id="KW-1185">Reference proteome</keyword>
<dbReference type="PROSITE" id="PS51387">
    <property type="entry name" value="FAD_PCMH"/>
    <property type="match status" value="1"/>
</dbReference>
<dbReference type="SUPFAM" id="SSF55103">
    <property type="entry name" value="FAD-linked oxidases, C-terminal domain"/>
    <property type="match status" value="1"/>
</dbReference>
<dbReference type="AlphaFoldDB" id="A0A3Q9QTK2"/>
<protein>
    <submittedName>
        <fullName evidence="5">FAD-binding oxidoreductase</fullName>
    </submittedName>
</protein>
<dbReference type="InterPro" id="IPR016169">
    <property type="entry name" value="FAD-bd_PCMH_sub2"/>
</dbReference>
<dbReference type="InterPro" id="IPR016164">
    <property type="entry name" value="FAD-linked_Oxase-like_C"/>
</dbReference>
<accession>A0A3Q9QTK2</accession>
<evidence type="ECO:0000256" key="3">
    <source>
        <dbReference type="ARBA" id="ARBA00023002"/>
    </source>
</evidence>
<dbReference type="EMBL" id="CP022572">
    <property type="protein sequence ID" value="AZU62880.1"/>
    <property type="molecule type" value="Genomic_DNA"/>
</dbReference>
<dbReference type="InterPro" id="IPR006094">
    <property type="entry name" value="Oxid_FAD_bind_N"/>
</dbReference>
<dbReference type="InterPro" id="IPR036318">
    <property type="entry name" value="FAD-bd_PCMH-like_sf"/>
</dbReference>
<reference evidence="5 6" key="1">
    <citation type="submission" date="2017-07" db="EMBL/GenBank/DDBJ databases">
        <title>The complete genome sequence of Bacillus mesonae strain H20-5, an efficient strain improving plant abiotic stress resistance.</title>
        <authorList>
            <person name="Kim S.Y."/>
            <person name="Song H."/>
            <person name="Sang M.K."/>
            <person name="Weon H.-Y."/>
            <person name="Song J."/>
        </authorList>
    </citation>
    <scope>NUCLEOTIDE SEQUENCE [LARGE SCALE GENOMIC DNA]</scope>
    <source>
        <strain evidence="5 6">H20-5</strain>
    </source>
</reference>
<dbReference type="InterPro" id="IPR016166">
    <property type="entry name" value="FAD-bd_PCMH"/>
</dbReference>
<sequence>MVTSELLTGLSSFIAEEQISGGTLNSPLLGNNGDITVFPKTEQEIVGILKYANENGMKVNIMGGGTKRGFGGIEESADILLSLEQYKGVVEHSPGDMIVTVKPGTTFQELQEFLAEHNQKVPLDPALPKEATIGGIIAANDFGPKRLGYGSARDMVIGLRMIYPDGTIIRAGGKTVKNVAGYDMNKLFIGSMGTLGVISEITIKLRPVQKSESLMLLSFPDGNLKEIHTFTISLLDSVMEPIALELINPALAEKLTGNRAYTLVISFEDVASSVRYQVEYVKQKKPENASISILEDLAARKFWENLADIPPNGRQNDSVQTTRASVKIGVKNIDVLQVIKESQLIQDSCNLKVEAHGGLGTGLCKVYLSGANDDVASAITTLRNFAENMGGYAVITHLPLTLRREIEVWGKKPVHFFLLDGIKAKVDPKRILNYGRFVGGI</sequence>
<dbReference type="Proteomes" id="UP000282892">
    <property type="component" value="Chromosome"/>
</dbReference>